<reference evidence="1 2" key="1">
    <citation type="submission" date="2016-10" db="EMBL/GenBank/DDBJ databases">
        <authorList>
            <person name="de Groot N.N."/>
        </authorList>
    </citation>
    <scope>NUCLEOTIDE SEQUENCE [LARGE SCALE GENOMIC DNA]</scope>
    <source>
        <strain evidence="1 2">DSM 44892</strain>
    </source>
</reference>
<dbReference type="RefSeq" id="WP_072739892.1">
    <property type="nucleotide sequence ID" value="NZ_CP048813.1"/>
</dbReference>
<keyword evidence="2" id="KW-1185">Reference proteome</keyword>
<dbReference type="AlphaFoldDB" id="A0A1G8RPC0"/>
<organism evidence="1 2">
    <name type="scientific">Rhodococcus triatomae</name>
    <dbReference type="NCBI Taxonomy" id="300028"/>
    <lineage>
        <taxon>Bacteria</taxon>
        <taxon>Bacillati</taxon>
        <taxon>Actinomycetota</taxon>
        <taxon>Actinomycetes</taxon>
        <taxon>Mycobacteriales</taxon>
        <taxon>Nocardiaceae</taxon>
        <taxon>Rhodococcus</taxon>
    </lineage>
</organism>
<dbReference type="OrthoDB" id="4474765at2"/>
<evidence type="ECO:0000313" key="1">
    <source>
        <dbReference type="EMBL" id="SDJ18759.1"/>
    </source>
</evidence>
<dbReference type="Proteomes" id="UP000183263">
    <property type="component" value="Unassembled WGS sequence"/>
</dbReference>
<evidence type="ECO:0000313" key="2">
    <source>
        <dbReference type="Proteomes" id="UP000183263"/>
    </source>
</evidence>
<name>A0A1G8RPC0_9NOCA</name>
<sequence>MDEWVAPERQDEDRERLESSLAQLAASQSGYFTTAQVLRLGFHVGDVGARIVDGSWQRVERDLFRLAEIPSTDLEEFAKWCTWFGNAAAVSHQSAADLHGLGNLYPRFIHMSTVLSPPAPTRALALHRRSIGTDDCEQIGALRITTPTRTALDLAAGGIAQELLDEVVSDGVAIGRLDPERLYGECATKPAQVAQRLEHALMSCQ</sequence>
<proteinExistence type="predicted"/>
<gene>
    <name evidence="1" type="ORF">SAMN05444695_11860</name>
</gene>
<accession>A0A1G8RPC0</accession>
<protein>
    <submittedName>
        <fullName evidence="1">Transcriptional regulator, AbiEi antitoxin, Type IV TA system</fullName>
    </submittedName>
</protein>
<dbReference type="EMBL" id="FNDN01000018">
    <property type="protein sequence ID" value="SDJ18759.1"/>
    <property type="molecule type" value="Genomic_DNA"/>
</dbReference>